<keyword evidence="1" id="KW-0472">Membrane</keyword>
<keyword evidence="1" id="KW-1133">Transmembrane helix</keyword>
<organism evidence="2 3">
    <name type="scientific">Pseudoalteromonas atlantica</name>
    <name type="common">Alteromonas atlantica</name>
    <dbReference type="NCBI Taxonomy" id="288"/>
    <lineage>
        <taxon>Bacteria</taxon>
        <taxon>Pseudomonadati</taxon>
        <taxon>Pseudomonadota</taxon>
        <taxon>Gammaproteobacteria</taxon>
        <taxon>Alteromonadales</taxon>
        <taxon>Pseudoalteromonadaceae</taxon>
        <taxon>Pseudoalteromonas</taxon>
    </lineage>
</organism>
<accession>A0ABQ0UJ96</accession>
<dbReference type="RefSeq" id="WP_154946016.1">
    <property type="nucleotide sequence ID" value="NZ_BJUT01000084.1"/>
</dbReference>
<keyword evidence="3" id="KW-1185">Reference proteome</keyword>
<protein>
    <submittedName>
        <fullName evidence="2">Uncharacterized protein</fullName>
    </submittedName>
</protein>
<evidence type="ECO:0000313" key="2">
    <source>
        <dbReference type="EMBL" id="GEK78534.1"/>
    </source>
</evidence>
<reference evidence="2 3" key="1">
    <citation type="submission" date="2019-07" db="EMBL/GenBank/DDBJ databases">
        <title>Whole genome shotgun sequence of Pseudoalteromonas atlantica NBRC 103033.</title>
        <authorList>
            <person name="Hosoyama A."/>
            <person name="Uohara A."/>
            <person name="Ohji S."/>
            <person name="Ichikawa N."/>
        </authorList>
    </citation>
    <scope>NUCLEOTIDE SEQUENCE [LARGE SCALE GENOMIC DNA]</scope>
    <source>
        <strain evidence="2 3">NBRC 103033</strain>
    </source>
</reference>
<gene>
    <name evidence="2" type="ORF">PAT01_38380</name>
</gene>
<evidence type="ECO:0000256" key="1">
    <source>
        <dbReference type="SAM" id="Phobius"/>
    </source>
</evidence>
<proteinExistence type="predicted"/>
<evidence type="ECO:0000313" key="3">
    <source>
        <dbReference type="Proteomes" id="UP000321189"/>
    </source>
</evidence>
<feature type="transmembrane region" description="Helical" evidence="1">
    <location>
        <begin position="20"/>
        <end position="38"/>
    </location>
</feature>
<dbReference type="EMBL" id="BJUT01000084">
    <property type="protein sequence ID" value="GEK78534.1"/>
    <property type="molecule type" value="Genomic_DNA"/>
</dbReference>
<feature type="transmembrane region" description="Helical" evidence="1">
    <location>
        <begin position="70"/>
        <end position="91"/>
    </location>
</feature>
<comment type="caution">
    <text evidence="2">The sequence shown here is derived from an EMBL/GenBank/DDBJ whole genome shotgun (WGS) entry which is preliminary data.</text>
</comment>
<keyword evidence="1" id="KW-0812">Transmembrane</keyword>
<sequence>MEKATQSLDTKMLGYKNMEIALIIIGIIIIFGLIGEVIERLRTVNWARFFGVLLVGGALLAAIFSFTAEGVLVIVVAYVLLVIISLMFGVFSKKTVNETHQQGIEKGRNEVAKNLLDILDDETIADKTNLSIEDVKALRKSN</sequence>
<name>A0ABQ0UJ96_PSEAF</name>
<feature type="transmembrane region" description="Helical" evidence="1">
    <location>
        <begin position="45"/>
        <end position="64"/>
    </location>
</feature>
<dbReference type="Proteomes" id="UP000321189">
    <property type="component" value="Unassembled WGS sequence"/>
</dbReference>